<dbReference type="PANTHER" id="PTHR40274:SF3">
    <property type="entry name" value="VIRGINIAMYCIN B LYASE"/>
    <property type="match status" value="1"/>
</dbReference>
<gene>
    <name evidence="1" type="ORF">At1D1609_53650</name>
</gene>
<evidence type="ECO:0008006" key="3">
    <source>
        <dbReference type="Google" id="ProtNLM"/>
    </source>
</evidence>
<dbReference type="PANTHER" id="PTHR40274">
    <property type="entry name" value="VIRGINIAMYCIN B LYASE"/>
    <property type="match status" value="1"/>
</dbReference>
<dbReference type="InterPro" id="IPR051344">
    <property type="entry name" value="Vgb"/>
</dbReference>
<protein>
    <recommendedName>
        <fullName evidence="3">Virginiamycin B lyase</fullName>
    </recommendedName>
</protein>
<evidence type="ECO:0000313" key="1">
    <source>
        <dbReference type="EMBL" id="AVH45397.1"/>
    </source>
</evidence>
<proteinExistence type="predicted"/>
<dbReference type="AlphaFoldDB" id="A0A2L2LM40"/>
<keyword evidence="1" id="KW-0614">Plasmid</keyword>
<dbReference type="InterPro" id="IPR015943">
    <property type="entry name" value="WD40/YVTN_repeat-like_dom_sf"/>
</dbReference>
<reference evidence="1 2" key="1">
    <citation type="submission" date="2018-02" db="EMBL/GenBank/DDBJ databases">
        <title>Complete genome sequence of Agrobacterium tumefaciens 1D1609.</title>
        <authorList>
            <person name="Cho S.-T."/>
            <person name="Haryono M."/>
            <person name="Chang H.-H."/>
            <person name="Santos M.N."/>
            <person name="Lai E.-M."/>
            <person name="Kuo C.-H."/>
        </authorList>
    </citation>
    <scope>NUCLEOTIDE SEQUENCE [LARGE SCALE GENOMIC DNA]</scope>
    <source>
        <strain evidence="1 2">1D1609</strain>
        <plasmid evidence="2">Plasmid pat1d1609a</plasmid>
    </source>
</reference>
<dbReference type="Pfam" id="PF24684">
    <property type="entry name" value="Vgb_lyase"/>
    <property type="match status" value="2"/>
</dbReference>
<organism evidence="1 2">
    <name type="scientific">Agrobacterium tumefaciens</name>
    <dbReference type="NCBI Taxonomy" id="358"/>
    <lineage>
        <taxon>Bacteria</taxon>
        <taxon>Pseudomonadati</taxon>
        <taxon>Pseudomonadota</taxon>
        <taxon>Alphaproteobacteria</taxon>
        <taxon>Hyphomicrobiales</taxon>
        <taxon>Rhizobiaceae</taxon>
        <taxon>Rhizobium/Agrobacterium group</taxon>
        <taxon>Agrobacterium</taxon>
        <taxon>Agrobacterium tumefaciens complex</taxon>
    </lineage>
</organism>
<evidence type="ECO:0000313" key="2">
    <source>
        <dbReference type="Proteomes" id="UP000237717"/>
    </source>
</evidence>
<sequence>MAVSVFYFSGGEQPEILEHSLPNPTTGPYICVESTDGALWISENLGDSIARFDPVSAAWETFDLPSGSKPVGLAARPEGGVWFAAQGTSYIGRMDRDGKFDLLPLPTAGASPVGMLEDDAGGVWFAEGNVGKLAHCNAQGNFREFSRGLKQDDKPLAIGERDGTIWASLVGGSAIAHMRQGGDIHRLQLPGSDRQPRALIVHPDGSVWFVETNGDSLGVVHPDLSIRQHSVGLADASLRGVTVGADKALWFTANASNKVGRMLTTGEMAGTLDIPTKASGARCIMAHSSGRLYFTEYDAGILAEIRLPESWINA</sequence>
<name>A0A2L2LM40_AGRTU</name>
<dbReference type="Gene3D" id="2.130.10.10">
    <property type="entry name" value="YVTN repeat-like/Quinoprotein amine dehydrogenase"/>
    <property type="match status" value="2"/>
</dbReference>
<geneLocation type="plasmid" evidence="2">
    <name>pat1d1609a</name>
</geneLocation>
<dbReference type="RefSeq" id="WP_104680422.1">
    <property type="nucleotide sequence ID" value="NZ_CP026927.1"/>
</dbReference>
<dbReference type="SUPFAM" id="SSF63829">
    <property type="entry name" value="Calcium-dependent phosphotriesterase"/>
    <property type="match status" value="1"/>
</dbReference>
<accession>A0A2L2LM40</accession>
<dbReference type="Proteomes" id="UP000237717">
    <property type="component" value="Plasmid pAt1D1609a"/>
</dbReference>
<dbReference type="EMBL" id="CP026927">
    <property type="protein sequence ID" value="AVH45397.1"/>
    <property type="molecule type" value="Genomic_DNA"/>
</dbReference>